<dbReference type="InterPro" id="IPR007219">
    <property type="entry name" value="XnlR_reg_dom"/>
</dbReference>
<evidence type="ECO:0000256" key="3">
    <source>
        <dbReference type="ARBA" id="ARBA00022833"/>
    </source>
</evidence>
<dbReference type="PROSITE" id="PS00463">
    <property type="entry name" value="ZN2_CY6_FUNGAL_1"/>
    <property type="match status" value="1"/>
</dbReference>
<keyword evidence="3" id="KW-0862">Zinc</keyword>
<evidence type="ECO:0000259" key="9">
    <source>
        <dbReference type="PROSITE" id="PS50048"/>
    </source>
</evidence>
<dbReference type="PANTHER" id="PTHR31313">
    <property type="entry name" value="TY1 ENHANCER ACTIVATOR"/>
    <property type="match status" value="1"/>
</dbReference>
<evidence type="ECO:0000256" key="2">
    <source>
        <dbReference type="ARBA" id="ARBA00022723"/>
    </source>
</evidence>
<keyword evidence="11" id="KW-1185">Reference proteome</keyword>
<dbReference type="GO" id="GO:0005634">
    <property type="term" value="C:nucleus"/>
    <property type="evidence" value="ECO:0007669"/>
    <property type="project" value="UniProtKB-SubCell"/>
</dbReference>
<dbReference type="EMBL" id="MUNK01000192">
    <property type="protein sequence ID" value="OTA26058.1"/>
    <property type="molecule type" value="Genomic_DNA"/>
</dbReference>
<dbReference type="Pfam" id="PF00172">
    <property type="entry name" value="Zn_clus"/>
    <property type="match status" value="1"/>
</dbReference>
<organism evidence="10 11">
    <name type="scientific">Hortaea werneckii EXF-2000</name>
    <dbReference type="NCBI Taxonomy" id="1157616"/>
    <lineage>
        <taxon>Eukaryota</taxon>
        <taxon>Fungi</taxon>
        <taxon>Dikarya</taxon>
        <taxon>Ascomycota</taxon>
        <taxon>Pezizomycotina</taxon>
        <taxon>Dothideomycetes</taxon>
        <taxon>Dothideomycetidae</taxon>
        <taxon>Mycosphaerellales</taxon>
        <taxon>Teratosphaeriaceae</taxon>
        <taxon>Hortaea</taxon>
    </lineage>
</organism>
<proteinExistence type="predicted"/>
<dbReference type="CDD" id="cd00067">
    <property type="entry name" value="GAL4"/>
    <property type="match status" value="1"/>
</dbReference>
<dbReference type="STRING" id="1157616.A0A1Z5SY47"/>
<evidence type="ECO:0000313" key="11">
    <source>
        <dbReference type="Proteomes" id="UP000194280"/>
    </source>
</evidence>
<dbReference type="VEuPathDB" id="FungiDB:BTJ68_12149"/>
<comment type="subcellular location">
    <subcellularLocation>
        <location evidence="1">Nucleus</location>
    </subcellularLocation>
</comment>
<evidence type="ECO:0000256" key="6">
    <source>
        <dbReference type="ARBA" id="ARBA00023163"/>
    </source>
</evidence>
<keyword evidence="4" id="KW-0805">Transcription regulation</keyword>
<dbReference type="SUPFAM" id="SSF57701">
    <property type="entry name" value="Zn2/Cys6 DNA-binding domain"/>
    <property type="match status" value="1"/>
</dbReference>
<sequence length="736" mass="80345">MPPRPLRPKDEPGAPDGVDAASEPKTNKRRAVSSACIPCRKRKSKCDGSVPACSTCTAVYRTECSYDADSDHRRKGALKRDLQSLQQQNNALDVVVASLRTLPEGEAVALLHSLRSDANPDELATSLRTNVRLPHSYAPQTLEADFAQQLSTTPTSTSFDSAGFPSSREQSLDDTALSLTTTMSNESSGVWFRQPQDVEFVEHLLNLHFCWIHPFYHFFHREYFLHDMSRGNTEFCSALLVNAICSFTCHYSDRPAARAEATNPATAGDAFFAEAKRLLERTEKSSLTTVQALGIMSARECSHGRDSNAYQLAGRCLRMALELGLHLSVIGSGLRSSEVEVRKITFWGVFNLETACSVAFGRLSQLPRAAADIQKPSVNDRSEAQTWRPYEDTNLSLSPSAEQPARPMSYMHHMSTLSELASDMVNTFYAPKSALPAGDLPPPTNSIRSGMPTYQMRSGWKTLLCLTLFRPYIKLDLRGAGLFPRDTCTFCANEISALMNALRAMYGLRRVCLAVSSFLMSASTIHLLNLPSESASAHLGQGLSDLKAMSVNHQFAARCVDIIRSLASKWNIALPDSAASVNSVRGPGGARGWPSPPSSTFFAASIPRKHSSESGTRSDGSMNSAADGPFKPPRPTPTHQLSSFYSDSGGTPVDGVRNNHQPNAFWTPFPVQGVPSQPQGWNDMVFDFNQPVDGVNHWPMFGSSAGPTVDGHAPTMNATSPMDHAMGGPMSDWNWQ</sequence>
<feature type="domain" description="Zn(2)-C6 fungal-type" evidence="9">
    <location>
        <begin position="35"/>
        <end position="66"/>
    </location>
</feature>
<comment type="caution">
    <text evidence="10">The sequence shown here is derived from an EMBL/GenBank/DDBJ whole genome shotgun (WGS) entry which is preliminary data.</text>
</comment>
<accession>A0A1Z5SY47</accession>
<keyword evidence="6" id="KW-0804">Transcription</keyword>
<feature type="compositionally biased region" description="Polar residues" evidence="8">
    <location>
        <begin position="613"/>
        <end position="624"/>
    </location>
</feature>
<keyword evidence="7" id="KW-0539">Nucleus</keyword>
<gene>
    <name evidence="10" type="ORF">BTJ68_12149</name>
</gene>
<dbReference type="InterPro" id="IPR001138">
    <property type="entry name" value="Zn2Cys6_DnaBD"/>
</dbReference>
<evidence type="ECO:0000313" key="10">
    <source>
        <dbReference type="EMBL" id="OTA26058.1"/>
    </source>
</evidence>
<name>A0A1Z5SY47_HORWE</name>
<dbReference type="PANTHER" id="PTHR31313:SF4">
    <property type="entry name" value="CONIDIAL DEVELOPMENT PROTEIN FLUFFY"/>
    <property type="match status" value="1"/>
</dbReference>
<reference evidence="10 11" key="1">
    <citation type="submission" date="2017-01" db="EMBL/GenBank/DDBJ databases">
        <title>The recent genome duplication of the halophilic yeast Hortaea werneckii: insights from long-read sequencing.</title>
        <authorList>
            <person name="Sinha S."/>
            <person name="Flibotte S."/>
            <person name="Neira M."/>
            <person name="Lenassi M."/>
            <person name="Gostincar C."/>
            <person name="Stajich J.E."/>
            <person name="Nislow C.E."/>
        </authorList>
    </citation>
    <scope>NUCLEOTIDE SEQUENCE [LARGE SCALE GENOMIC DNA]</scope>
    <source>
        <strain evidence="10 11">EXF-2000</strain>
    </source>
</reference>
<dbReference type="InterPro" id="IPR051615">
    <property type="entry name" value="Transcr_Regulatory_Elem"/>
</dbReference>
<evidence type="ECO:0000256" key="1">
    <source>
        <dbReference type="ARBA" id="ARBA00004123"/>
    </source>
</evidence>
<evidence type="ECO:0000256" key="5">
    <source>
        <dbReference type="ARBA" id="ARBA00023125"/>
    </source>
</evidence>
<evidence type="ECO:0000256" key="7">
    <source>
        <dbReference type="ARBA" id="ARBA00023242"/>
    </source>
</evidence>
<dbReference type="SMART" id="SM00906">
    <property type="entry name" value="Fungal_trans"/>
    <property type="match status" value="1"/>
</dbReference>
<dbReference type="CDD" id="cd12148">
    <property type="entry name" value="fungal_TF_MHR"/>
    <property type="match status" value="1"/>
</dbReference>
<evidence type="ECO:0000256" key="8">
    <source>
        <dbReference type="SAM" id="MobiDB-lite"/>
    </source>
</evidence>
<feature type="compositionally biased region" description="Polar residues" evidence="8">
    <location>
        <begin position="637"/>
        <end position="649"/>
    </location>
</feature>
<dbReference type="Proteomes" id="UP000194280">
    <property type="component" value="Unassembled WGS sequence"/>
</dbReference>
<dbReference type="PROSITE" id="PS50048">
    <property type="entry name" value="ZN2_CY6_FUNGAL_2"/>
    <property type="match status" value="1"/>
</dbReference>
<dbReference type="GO" id="GO:0008270">
    <property type="term" value="F:zinc ion binding"/>
    <property type="evidence" value="ECO:0007669"/>
    <property type="project" value="InterPro"/>
</dbReference>
<protein>
    <recommendedName>
        <fullName evidence="9">Zn(2)-C6 fungal-type domain-containing protein</fullName>
    </recommendedName>
</protein>
<keyword evidence="2" id="KW-0479">Metal-binding</keyword>
<keyword evidence="5" id="KW-0238">DNA-binding</keyword>
<dbReference type="Gene3D" id="4.10.240.10">
    <property type="entry name" value="Zn(2)-C6 fungal-type DNA-binding domain"/>
    <property type="match status" value="1"/>
</dbReference>
<dbReference type="FunCoup" id="A0A1Z5SY47">
    <property type="interactions" value="306"/>
</dbReference>
<dbReference type="Pfam" id="PF04082">
    <property type="entry name" value="Fungal_trans"/>
    <property type="match status" value="1"/>
</dbReference>
<dbReference type="GO" id="GO:0000981">
    <property type="term" value="F:DNA-binding transcription factor activity, RNA polymerase II-specific"/>
    <property type="evidence" value="ECO:0007669"/>
    <property type="project" value="InterPro"/>
</dbReference>
<dbReference type="GO" id="GO:0006351">
    <property type="term" value="P:DNA-templated transcription"/>
    <property type="evidence" value="ECO:0007669"/>
    <property type="project" value="InterPro"/>
</dbReference>
<evidence type="ECO:0000256" key="4">
    <source>
        <dbReference type="ARBA" id="ARBA00023015"/>
    </source>
</evidence>
<feature type="region of interest" description="Disordered" evidence="8">
    <location>
        <begin position="373"/>
        <end position="404"/>
    </location>
</feature>
<dbReference type="InParanoid" id="A0A1Z5SY47"/>
<feature type="region of interest" description="Disordered" evidence="8">
    <location>
        <begin position="1"/>
        <end position="30"/>
    </location>
</feature>
<dbReference type="InterPro" id="IPR036864">
    <property type="entry name" value="Zn2-C6_fun-type_DNA-bd_sf"/>
</dbReference>
<dbReference type="OrthoDB" id="2162761at2759"/>
<dbReference type="GO" id="GO:0003677">
    <property type="term" value="F:DNA binding"/>
    <property type="evidence" value="ECO:0007669"/>
    <property type="project" value="UniProtKB-KW"/>
</dbReference>
<dbReference type="SMART" id="SM00066">
    <property type="entry name" value="GAL4"/>
    <property type="match status" value="1"/>
</dbReference>
<dbReference type="AlphaFoldDB" id="A0A1Z5SY47"/>
<feature type="region of interest" description="Disordered" evidence="8">
    <location>
        <begin position="602"/>
        <end position="655"/>
    </location>
</feature>